<dbReference type="Pfam" id="PF17111">
    <property type="entry name" value="PigL_N"/>
    <property type="match status" value="1"/>
</dbReference>
<dbReference type="AlphaFoldDB" id="A0A2V1CYX6"/>
<dbReference type="Proteomes" id="UP000244855">
    <property type="component" value="Unassembled WGS sequence"/>
</dbReference>
<sequence>MATAIGITSGVIMLATYTFDSSVSLYQTFKGFQSSKREIRQLQDELHALRSVTQLLKEGYREDATLLEALTLPLLQCRDAFTDFEHAIVDYFVGAPSQFILRSLSIALTNAKVTVSEQELSL</sequence>
<keyword evidence="3" id="KW-1185">Reference proteome</keyword>
<reference evidence="2 3" key="1">
    <citation type="journal article" date="2018" name="Sci. Rep.">
        <title>Comparative genomics provides insights into the lifestyle and reveals functional heterogeneity of dark septate endophytic fungi.</title>
        <authorList>
            <person name="Knapp D.G."/>
            <person name="Nemeth J.B."/>
            <person name="Barry K."/>
            <person name="Hainaut M."/>
            <person name="Henrissat B."/>
            <person name="Johnson J."/>
            <person name="Kuo A."/>
            <person name="Lim J.H.P."/>
            <person name="Lipzen A."/>
            <person name="Nolan M."/>
            <person name="Ohm R.A."/>
            <person name="Tamas L."/>
            <person name="Grigoriev I.V."/>
            <person name="Spatafora J.W."/>
            <person name="Nagy L.G."/>
            <person name="Kovacs G.M."/>
        </authorList>
    </citation>
    <scope>NUCLEOTIDE SEQUENCE [LARGE SCALE GENOMIC DNA]</scope>
    <source>
        <strain evidence="2 3">DSE2036</strain>
    </source>
</reference>
<name>A0A2V1CYX6_9PLEO</name>
<dbReference type="OrthoDB" id="5068804at2759"/>
<proteinExistence type="predicted"/>
<feature type="domain" description="Azaphilone pigments biosynthesis cluster protein L N-terminal" evidence="1">
    <location>
        <begin position="4"/>
        <end position="90"/>
    </location>
</feature>
<dbReference type="EMBL" id="KZ806028">
    <property type="protein sequence ID" value="PVH90940.1"/>
    <property type="molecule type" value="Genomic_DNA"/>
</dbReference>
<protein>
    <recommendedName>
        <fullName evidence="1">Azaphilone pigments biosynthesis cluster protein L N-terminal domain-containing protein</fullName>
    </recommendedName>
</protein>
<evidence type="ECO:0000259" key="1">
    <source>
        <dbReference type="Pfam" id="PF17111"/>
    </source>
</evidence>
<organism evidence="2 3">
    <name type="scientific">Periconia macrospinosa</name>
    <dbReference type="NCBI Taxonomy" id="97972"/>
    <lineage>
        <taxon>Eukaryota</taxon>
        <taxon>Fungi</taxon>
        <taxon>Dikarya</taxon>
        <taxon>Ascomycota</taxon>
        <taxon>Pezizomycotina</taxon>
        <taxon>Dothideomycetes</taxon>
        <taxon>Pleosporomycetidae</taxon>
        <taxon>Pleosporales</taxon>
        <taxon>Massarineae</taxon>
        <taxon>Periconiaceae</taxon>
        <taxon>Periconia</taxon>
    </lineage>
</organism>
<dbReference type="InterPro" id="IPR031348">
    <property type="entry name" value="PigL_N"/>
</dbReference>
<evidence type="ECO:0000313" key="3">
    <source>
        <dbReference type="Proteomes" id="UP000244855"/>
    </source>
</evidence>
<accession>A0A2V1CYX6</accession>
<evidence type="ECO:0000313" key="2">
    <source>
        <dbReference type="EMBL" id="PVH90940.1"/>
    </source>
</evidence>
<dbReference type="STRING" id="97972.A0A2V1CYX6"/>
<gene>
    <name evidence="2" type="ORF">DM02DRAFT_664508</name>
</gene>